<evidence type="ECO:0000256" key="8">
    <source>
        <dbReference type="ARBA" id="ARBA00022982"/>
    </source>
</evidence>
<dbReference type="PANTHER" id="PTHR30333:SF1">
    <property type="entry name" value="CYTOCHROME C-TYPE PROTEIN NAPC"/>
    <property type="match status" value="1"/>
</dbReference>
<dbReference type="InterPro" id="IPR051174">
    <property type="entry name" value="Cytochrome_c-type_ET"/>
</dbReference>
<keyword evidence="3" id="KW-0813">Transport</keyword>
<keyword evidence="7" id="KW-0479">Metal-binding</keyword>
<evidence type="ECO:0000256" key="11">
    <source>
        <dbReference type="ARBA" id="ARBA00023136"/>
    </source>
</evidence>
<evidence type="ECO:0000313" key="13">
    <source>
        <dbReference type="EMBL" id="SJZ66797.1"/>
    </source>
</evidence>
<dbReference type="GO" id="GO:0009061">
    <property type="term" value="P:anaerobic respiration"/>
    <property type="evidence" value="ECO:0007669"/>
    <property type="project" value="TreeGrafter"/>
</dbReference>
<evidence type="ECO:0000256" key="4">
    <source>
        <dbReference type="ARBA" id="ARBA00022475"/>
    </source>
</evidence>
<proteinExistence type="inferred from homology"/>
<keyword evidence="5" id="KW-0349">Heme</keyword>
<keyword evidence="14" id="KW-1185">Reference proteome</keyword>
<keyword evidence="4" id="KW-1003">Cell membrane</keyword>
<evidence type="ECO:0000256" key="3">
    <source>
        <dbReference type="ARBA" id="ARBA00022448"/>
    </source>
</evidence>
<dbReference type="AlphaFoldDB" id="A0A1T4MIV8"/>
<evidence type="ECO:0000256" key="6">
    <source>
        <dbReference type="ARBA" id="ARBA00022692"/>
    </source>
</evidence>
<dbReference type="GO" id="GO:0046872">
    <property type="term" value="F:metal ion binding"/>
    <property type="evidence" value="ECO:0007669"/>
    <property type="project" value="UniProtKB-KW"/>
</dbReference>
<sequence length="175" mass="19582">MAIKDYLNWKVIVGVFILLIVFSVGAIEYTSTPQFCNSCHVMDEAYQTWENTTHKDVNCLKCHADSGIIGKVKVKIAGTRQLYQVVTNNVPEEIVAHVPDKRCIKCHKDIGQVSKVENIKIPHDSHMEKDLECVTCHEDVVHAESLKASKPSMDTCAKCHDVTDINNCAQCHSTD</sequence>
<dbReference type="GO" id="GO:0005886">
    <property type="term" value="C:plasma membrane"/>
    <property type="evidence" value="ECO:0007669"/>
    <property type="project" value="UniProtKB-SubCell"/>
</dbReference>
<dbReference type="InterPro" id="IPR036280">
    <property type="entry name" value="Multihaem_cyt_sf"/>
</dbReference>
<evidence type="ECO:0000256" key="1">
    <source>
        <dbReference type="ARBA" id="ARBA00004236"/>
    </source>
</evidence>
<keyword evidence="11" id="KW-0472">Membrane</keyword>
<dbReference type="InterPro" id="IPR038266">
    <property type="entry name" value="NapC/NirT_cytc_sf"/>
</dbReference>
<comment type="similarity">
    <text evidence="2">Belongs to the NapC/NirT/NrfH family.</text>
</comment>
<dbReference type="GO" id="GO:0009055">
    <property type="term" value="F:electron transfer activity"/>
    <property type="evidence" value="ECO:0007669"/>
    <property type="project" value="TreeGrafter"/>
</dbReference>
<evidence type="ECO:0000259" key="12">
    <source>
        <dbReference type="Pfam" id="PF03264"/>
    </source>
</evidence>
<evidence type="ECO:0000313" key="14">
    <source>
        <dbReference type="Proteomes" id="UP000190625"/>
    </source>
</evidence>
<evidence type="ECO:0000256" key="5">
    <source>
        <dbReference type="ARBA" id="ARBA00022617"/>
    </source>
</evidence>
<dbReference type="InterPro" id="IPR005126">
    <property type="entry name" value="NapC/NirT_cyt_c_N"/>
</dbReference>
<name>A0A1T4MIV8_9FIRM</name>
<accession>A0A1T4MIV8</accession>
<dbReference type="Pfam" id="PF03264">
    <property type="entry name" value="Cytochrom_NNT"/>
    <property type="match status" value="1"/>
</dbReference>
<protein>
    <submittedName>
        <fullName evidence="13">NapC/NirT cytochrome c family, N-terminal region</fullName>
    </submittedName>
</protein>
<dbReference type="EMBL" id="FUWM01000011">
    <property type="protein sequence ID" value="SJZ66797.1"/>
    <property type="molecule type" value="Genomic_DNA"/>
</dbReference>
<organism evidence="13 14">
    <name type="scientific">Selenihalanaerobacter shriftii</name>
    <dbReference type="NCBI Taxonomy" id="142842"/>
    <lineage>
        <taxon>Bacteria</taxon>
        <taxon>Bacillati</taxon>
        <taxon>Bacillota</taxon>
        <taxon>Clostridia</taxon>
        <taxon>Halanaerobiales</taxon>
        <taxon>Halobacteroidaceae</taxon>
        <taxon>Selenihalanaerobacter</taxon>
    </lineage>
</organism>
<evidence type="ECO:0000256" key="10">
    <source>
        <dbReference type="ARBA" id="ARBA00023004"/>
    </source>
</evidence>
<dbReference type="OrthoDB" id="9791652at2"/>
<evidence type="ECO:0000256" key="7">
    <source>
        <dbReference type="ARBA" id="ARBA00022723"/>
    </source>
</evidence>
<comment type="subcellular location">
    <subcellularLocation>
        <location evidence="1">Cell membrane</location>
    </subcellularLocation>
</comment>
<dbReference type="Gene3D" id="1.10.3820.10">
    <property type="entry name" value="Di-heme elbow motif domain"/>
    <property type="match status" value="1"/>
</dbReference>
<dbReference type="SUPFAM" id="SSF48695">
    <property type="entry name" value="Multiheme cytochromes"/>
    <property type="match status" value="1"/>
</dbReference>
<feature type="domain" description="NapC/NirT cytochrome c N-terminal" evidence="12">
    <location>
        <begin position="12"/>
        <end position="143"/>
    </location>
</feature>
<dbReference type="Proteomes" id="UP000190625">
    <property type="component" value="Unassembled WGS sequence"/>
</dbReference>
<gene>
    <name evidence="13" type="ORF">SAMN02745118_01478</name>
</gene>
<keyword evidence="8" id="KW-0249">Electron transport</keyword>
<evidence type="ECO:0000256" key="9">
    <source>
        <dbReference type="ARBA" id="ARBA00022989"/>
    </source>
</evidence>
<evidence type="ECO:0000256" key="2">
    <source>
        <dbReference type="ARBA" id="ARBA00007395"/>
    </source>
</evidence>
<dbReference type="PANTHER" id="PTHR30333">
    <property type="entry name" value="CYTOCHROME C-TYPE PROTEIN"/>
    <property type="match status" value="1"/>
</dbReference>
<dbReference type="RefSeq" id="WP_078809955.1">
    <property type="nucleotide sequence ID" value="NZ_FUWM01000011.1"/>
</dbReference>
<keyword evidence="10" id="KW-0408">Iron</keyword>
<reference evidence="14" key="1">
    <citation type="submission" date="2017-02" db="EMBL/GenBank/DDBJ databases">
        <authorList>
            <person name="Varghese N."/>
            <person name="Submissions S."/>
        </authorList>
    </citation>
    <scope>NUCLEOTIDE SEQUENCE [LARGE SCALE GENOMIC DNA]</scope>
    <source>
        <strain evidence="14">ATCC BAA-73</strain>
    </source>
</reference>
<keyword evidence="9" id="KW-1133">Transmembrane helix</keyword>
<keyword evidence="6" id="KW-0812">Transmembrane</keyword>
<dbReference type="STRING" id="142842.SAMN02745118_01478"/>